<dbReference type="GeneID" id="24423766"/>
<keyword evidence="7" id="KW-0862">Zinc</keyword>
<dbReference type="OrthoDB" id="18797at2759"/>
<reference evidence="12 13" key="2">
    <citation type="journal article" date="2013" name="PLoS ONE">
        <title>Whole genome mapping and re-organization of the nuclear and mitochondrial genomes of Babesia microti isolates.</title>
        <authorList>
            <person name="Cornillot E."/>
            <person name="Dassouli A."/>
            <person name="Garg A."/>
            <person name="Pachikara N."/>
            <person name="Randazzo S."/>
            <person name="Depoix D."/>
            <person name="Carcy B."/>
            <person name="Delbecq S."/>
            <person name="Frutos R."/>
            <person name="Silva J.C."/>
            <person name="Sutton R."/>
            <person name="Krause P.J."/>
            <person name="Mamoun C.B."/>
        </authorList>
    </citation>
    <scope>NUCLEOTIDE SEQUENCE [LARGE SCALE GENOMIC DNA]</scope>
    <source>
        <strain evidence="12 13">RI</strain>
    </source>
</reference>
<evidence type="ECO:0000256" key="4">
    <source>
        <dbReference type="ARBA" id="ARBA00009439"/>
    </source>
</evidence>
<dbReference type="InterPro" id="IPR038729">
    <property type="entry name" value="Rad50/SbcC_AAA"/>
</dbReference>
<sequence length="818" mass="92907">MIGIQGIRSFSPEKMETLRFEKPLTLIVGHNGSGKTTLIECLKVATTGELPPNVDKGKNFIHDPKIDNVPEVRAQIKLTFKAFNGNMVCATRIYQLLNVKDKIGKIKQSFKALESVLQVKLPTGEESCVSHKCVDMDIAVPSLIGLSKAVLDSVIFCHQENNTWPLSDNATVKKRFDDLFQTSRYVKALEAIGKARKEQLEVKKDKNVYLHICKSNLSQAKDYEKQLSDYRIIVEDLEQRISEYESDEFELSKKIENLRQCELNFMKVKNEIEKINAEINNTNGRIEELKSNLTEEYQESLDELLQLQVEFNAQLNESEDTLVQLDMEIDRIKLSKPSVYSSELWITLSKMVKSINEIMPTNLEGLIALKNKLSTLQSINSVNAGCFNNTIDNHTPTEIIVEELDHIKNLSQDVKLNLYNMAIKEINSTGKCILCRTTLETSITQRLLQTQQFLMNNKCEITNAESISQMHSSTSANFDDIEEVLNSDLIVSNGINNDIILMIDSILELSSKIDVEVEMQLNEVNNQRAQVCEKIINDKTIKRVLVDNIKLKTLQQQNKRLQDDLMILSSNVTSCESEMQKLTANMNVISSNRHECMGSLKARRDMIKEIEMKLESPLYKNAKGNFMDAQIQLQTVILAEKDLAVYQKSLDLALTKYHYKKMEEINIAIKSIWQELYTGNDIDYIAVRFNEETDKSFHYRIVMSINGTELDMRGRCSAGQRMLASLVIRLALAEIFCQNCGILALDEPTTNLDVSHVKGLGESLARLVNERKSLHGFQLILITHDEEFASKLALDCGCHRYYKIDKKDSGSAIVAITP</sequence>
<comment type="subcellular location">
    <subcellularLocation>
        <location evidence="3">Chromosome</location>
    </subcellularLocation>
    <subcellularLocation>
        <location evidence="2">Nucleus</location>
    </subcellularLocation>
</comment>
<keyword evidence="10" id="KW-0175">Coiled coil</keyword>
<reference evidence="12 13" key="1">
    <citation type="journal article" date="2012" name="Nucleic Acids Res.">
        <title>Sequencing of the smallest Apicomplexan genome from the human pathogen Babesia microti.</title>
        <authorList>
            <person name="Cornillot E."/>
            <person name="Hadj-Kaddour K."/>
            <person name="Dassouli A."/>
            <person name="Noel B."/>
            <person name="Ranwez V."/>
            <person name="Vacherie B."/>
            <person name="Augagneur Y."/>
            <person name="Bres V."/>
            <person name="Duclos A."/>
            <person name="Randazzo S."/>
            <person name="Carcy B."/>
            <person name="Debierre-Grockiego F."/>
            <person name="Delbecq S."/>
            <person name="Moubri-Menage K."/>
            <person name="Shams-Eldin H."/>
            <person name="Usmani-Brown S."/>
            <person name="Bringaud F."/>
            <person name="Wincker P."/>
            <person name="Vivares C.P."/>
            <person name="Schwarz R.T."/>
            <person name="Schetters T.P."/>
            <person name="Krause P.J."/>
            <person name="Gorenflot A."/>
            <person name="Berry V."/>
            <person name="Barbe V."/>
            <person name="Ben Mamoun C."/>
        </authorList>
    </citation>
    <scope>NUCLEOTIDE SEQUENCE [LARGE SCALE GENOMIC DNA]</scope>
    <source>
        <strain evidence="12 13">RI</strain>
    </source>
</reference>
<accession>A0A1N6LX92</accession>
<comment type="similarity">
    <text evidence="4">Belongs to the SMC family. RAD50 subfamily.</text>
</comment>
<evidence type="ECO:0000256" key="10">
    <source>
        <dbReference type="SAM" id="Coils"/>
    </source>
</evidence>
<dbReference type="VEuPathDB" id="PiroplasmaDB:BMR1_01G03425"/>
<keyword evidence="5" id="KW-0158">Chromosome</keyword>
<dbReference type="GO" id="GO:0043047">
    <property type="term" value="F:single-stranded telomeric DNA binding"/>
    <property type="evidence" value="ECO:0007669"/>
    <property type="project" value="TreeGrafter"/>
</dbReference>
<dbReference type="GO" id="GO:0003691">
    <property type="term" value="F:double-stranded telomeric DNA binding"/>
    <property type="evidence" value="ECO:0007669"/>
    <property type="project" value="TreeGrafter"/>
</dbReference>
<dbReference type="GO" id="GO:0000794">
    <property type="term" value="C:condensed nuclear chromosome"/>
    <property type="evidence" value="ECO:0007669"/>
    <property type="project" value="TreeGrafter"/>
</dbReference>
<evidence type="ECO:0000256" key="2">
    <source>
        <dbReference type="ARBA" id="ARBA00004123"/>
    </source>
</evidence>
<organism evidence="12 13">
    <name type="scientific">Babesia microti (strain RI)</name>
    <dbReference type="NCBI Taxonomy" id="1133968"/>
    <lineage>
        <taxon>Eukaryota</taxon>
        <taxon>Sar</taxon>
        <taxon>Alveolata</taxon>
        <taxon>Apicomplexa</taxon>
        <taxon>Aconoidasida</taxon>
        <taxon>Piroplasmida</taxon>
        <taxon>Babesiidae</taxon>
        <taxon>Babesia</taxon>
    </lineage>
</organism>
<evidence type="ECO:0000256" key="6">
    <source>
        <dbReference type="ARBA" id="ARBA00022723"/>
    </source>
</evidence>
<name>A0A1N6LX92_BABMR</name>
<evidence type="ECO:0000256" key="9">
    <source>
        <dbReference type="ARBA" id="ARBA00049360"/>
    </source>
</evidence>
<evidence type="ECO:0000256" key="7">
    <source>
        <dbReference type="ARBA" id="ARBA00022833"/>
    </source>
</evidence>
<evidence type="ECO:0000256" key="5">
    <source>
        <dbReference type="ARBA" id="ARBA00022454"/>
    </source>
</evidence>
<feature type="coiled-coil region" evidence="10">
    <location>
        <begin position="220"/>
        <end position="335"/>
    </location>
</feature>
<feature type="domain" description="Rad50/SbcC-type AAA" evidence="11">
    <location>
        <begin position="3"/>
        <end position="277"/>
    </location>
</feature>
<dbReference type="Pfam" id="PF13476">
    <property type="entry name" value="AAA_23"/>
    <property type="match status" value="1"/>
</dbReference>
<proteinExistence type="inferred from homology"/>
<reference evidence="12 13" key="3">
    <citation type="journal article" date="2016" name="Sci. Rep.">
        <title>Genome-wide diversity and gene expression profiling of Babesia microti isolates identify polymorphic genes that mediate host-pathogen interactions.</title>
        <authorList>
            <person name="Silva J.C."/>
            <person name="Cornillot E."/>
            <person name="McCracken C."/>
            <person name="Usmani-Brown S."/>
            <person name="Dwivedi A."/>
            <person name="Ifeonu O.O."/>
            <person name="Crabtree J."/>
            <person name="Gotia H.T."/>
            <person name="Virji A.Z."/>
            <person name="Reynes C."/>
            <person name="Colinge J."/>
            <person name="Kumar V."/>
            <person name="Lawres L."/>
            <person name="Pazzi J.E."/>
            <person name="Pablo J.V."/>
            <person name="Hung C."/>
            <person name="Brancato J."/>
            <person name="Kumari P."/>
            <person name="Orvis J."/>
            <person name="Tretina K."/>
            <person name="Chibucos M."/>
            <person name="Ott S."/>
            <person name="Sadzewicz L."/>
            <person name="Sengamalay N."/>
            <person name="Shetty A.C."/>
            <person name="Su Q."/>
            <person name="Tallon L."/>
            <person name="Fraser C.M."/>
            <person name="Frutos R."/>
            <person name="Molina D.M."/>
            <person name="Krause P.J."/>
            <person name="Ben Mamoun C."/>
        </authorList>
    </citation>
    <scope>NUCLEOTIDE SEQUENCE [LARGE SCALE GENOMIC DNA]</scope>
    <source>
        <strain evidence="12 13">RI</strain>
    </source>
</reference>
<evidence type="ECO:0000259" key="11">
    <source>
        <dbReference type="Pfam" id="PF13476"/>
    </source>
</evidence>
<keyword evidence="12" id="KW-0378">Hydrolase</keyword>
<dbReference type="Proteomes" id="UP000002899">
    <property type="component" value="Chromosome I"/>
</dbReference>
<dbReference type="GO" id="GO:0070192">
    <property type="term" value="P:chromosome organization involved in meiotic cell cycle"/>
    <property type="evidence" value="ECO:0007669"/>
    <property type="project" value="TreeGrafter"/>
</dbReference>
<dbReference type="SUPFAM" id="SSF52540">
    <property type="entry name" value="P-loop containing nucleoside triphosphate hydrolases"/>
    <property type="match status" value="1"/>
</dbReference>
<dbReference type="GO" id="GO:0000722">
    <property type="term" value="P:telomere maintenance via recombination"/>
    <property type="evidence" value="ECO:0007669"/>
    <property type="project" value="TreeGrafter"/>
</dbReference>
<dbReference type="GO" id="GO:0007004">
    <property type="term" value="P:telomere maintenance via telomerase"/>
    <property type="evidence" value="ECO:0007669"/>
    <property type="project" value="TreeGrafter"/>
</dbReference>
<comment type="catalytic activity">
    <reaction evidence="9">
        <text>ATP + H2O = ADP + phosphate + H(+)</text>
        <dbReference type="Rhea" id="RHEA:13065"/>
        <dbReference type="ChEBI" id="CHEBI:15377"/>
        <dbReference type="ChEBI" id="CHEBI:15378"/>
        <dbReference type="ChEBI" id="CHEBI:30616"/>
        <dbReference type="ChEBI" id="CHEBI:43474"/>
        <dbReference type="ChEBI" id="CHEBI:456216"/>
    </reaction>
</comment>
<dbReference type="GO" id="GO:0016887">
    <property type="term" value="F:ATP hydrolysis activity"/>
    <property type="evidence" value="ECO:0007669"/>
    <property type="project" value="InterPro"/>
</dbReference>
<dbReference type="EC" id="3.6.-.-" evidence="12"/>
<dbReference type="EMBL" id="FO082871">
    <property type="protein sequence ID" value="SIO73482.1"/>
    <property type="molecule type" value="Genomic_DNA"/>
</dbReference>
<dbReference type="PANTHER" id="PTHR18867:SF12">
    <property type="entry name" value="DNA REPAIR PROTEIN RAD50"/>
    <property type="match status" value="1"/>
</dbReference>
<evidence type="ECO:0000313" key="13">
    <source>
        <dbReference type="Proteomes" id="UP000002899"/>
    </source>
</evidence>
<keyword evidence="13" id="KW-1185">Reference proteome</keyword>
<evidence type="ECO:0000256" key="3">
    <source>
        <dbReference type="ARBA" id="ARBA00004286"/>
    </source>
</evidence>
<evidence type="ECO:0000256" key="1">
    <source>
        <dbReference type="ARBA" id="ARBA00001947"/>
    </source>
</evidence>
<evidence type="ECO:0000256" key="8">
    <source>
        <dbReference type="ARBA" id="ARBA00023242"/>
    </source>
</evidence>
<dbReference type="RefSeq" id="XP_021337578.1">
    <property type="nucleotide sequence ID" value="XM_021482998.1"/>
</dbReference>
<dbReference type="GO" id="GO:0006302">
    <property type="term" value="P:double-strand break repair"/>
    <property type="evidence" value="ECO:0007669"/>
    <property type="project" value="InterPro"/>
</dbReference>
<evidence type="ECO:0000313" key="12">
    <source>
        <dbReference type="EMBL" id="SIO73482.1"/>
    </source>
</evidence>
<dbReference type="InterPro" id="IPR027417">
    <property type="entry name" value="P-loop_NTPase"/>
</dbReference>
<keyword evidence="6" id="KW-0479">Metal-binding</keyword>
<keyword evidence="8" id="KW-0539">Nucleus</keyword>
<comment type="cofactor">
    <cofactor evidence="1">
        <name>Zn(2+)</name>
        <dbReference type="ChEBI" id="CHEBI:29105"/>
    </cofactor>
</comment>
<dbReference type="GO" id="GO:0030870">
    <property type="term" value="C:Mre11 complex"/>
    <property type="evidence" value="ECO:0007669"/>
    <property type="project" value="TreeGrafter"/>
</dbReference>
<dbReference type="KEGG" id="bmic:BMR1_01G03425"/>
<protein>
    <submittedName>
        <fullName evidence="12">DNA repair protein RAD50</fullName>
        <ecNumber evidence="12">3.6.-.-</ecNumber>
    </submittedName>
</protein>
<dbReference type="AlphaFoldDB" id="A0A1N6LX92"/>
<dbReference type="PANTHER" id="PTHR18867">
    <property type="entry name" value="RAD50"/>
    <property type="match status" value="1"/>
</dbReference>
<dbReference type="Gene3D" id="3.40.50.300">
    <property type="entry name" value="P-loop containing nucleotide triphosphate hydrolases"/>
    <property type="match status" value="2"/>
</dbReference>
<dbReference type="GO" id="GO:0046872">
    <property type="term" value="F:metal ion binding"/>
    <property type="evidence" value="ECO:0007669"/>
    <property type="project" value="UniProtKB-KW"/>
</dbReference>
<gene>
    <name evidence="12" type="ORF">BMR1_01G03425</name>
</gene>
<dbReference type="GO" id="GO:0051880">
    <property type="term" value="F:G-quadruplex DNA binding"/>
    <property type="evidence" value="ECO:0007669"/>
    <property type="project" value="TreeGrafter"/>
</dbReference>